<comment type="caution">
    <text evidence="4">The sequence shown here is derived from an EMBL/GenBank/DDBJ whole genome shotgun (WGS) entry which is preliminary data.</text>
</comment>
<accession>A0ABS7Y0X9</accession>
<feature type="domain" description="HTH LytTR-type" evidence="3">
    <location>
        <begin position="142"/>
        <end position="245"/>
    </location>
</feature>
<dbReference type="InterPro" id="IPR001789">
    <property type="entry name" value="Sig_transdc_resp-reg_receiver"/>
</dbReference>
<gene>
    <name evidence="4" type="ORF">LBV24_10155</name>
</gene>
<dbReference type="Proteomes" id="UP001198402">
    <property type="component" value="Unassembled WGS sequence"/>
</dbReference>
<dbReference type="EMBL" id="JAIUJS010000004">
    <property type="protein sequence ID" value="MCA0153579.1"/>
    <property type="molecule type" value="Genomic_DNA"/>
</dbReference>
<dbReference type="Pfam" id="PF04397">
    <property type="entry name" value="LytTR"/>
    <property type="match status" value="1"/>
</dbReference>
<evidence type="ECO:0000256" key="1">
    <source>
        <dbReference type="PROSITE-ProRule" id="PRU00169"/>
    </source>
</evidence>
<feature type="modified residue" description="4-aspartylphosphate" evidence="1">
    <location>
        <position position="54"/>
    </location>
</feature>
<keyword evidence="4" id="KW-0238">DNA-binding</keyword>
<organism evidence="4 5">
    <name type="scientific">Winogradskyella vincentii</name>
    <dbReference type="NCBI Taxonomy" id="2877122"/>
    <lineage>
        <taxon>Bacteria</taxon>
        <taxon>Pseudomonadati</taxon>
        <taxon>Bacteroidota</taxon>
        <taxon>Flavobacteriia</taxon>
        <taxon>Flavobacteriales</taxon>
        <taxon>Flavobacteriaceae</taxon>
        <taxon>Winogradskyella</taxon>
    </lineage>
</organism>
<evidence type="ECO:0000313" key="4">
    <source>
        <dbReference type="EMBL" id="MCA0153579.1"/>
    </source>
</evidence>
<proteinExistence type="predicted"/>
<dbReference type="InterPro" id="IPR007492">
    <property type="entry name" value="LytTR_DNA-bd_dom"/>
</dbReference>
<dbReference type="Pfam" id="PF00072">
    <property type="entry name" value="Response_reg"/>
    <property type="match status" value="1"/>
</dbReference>
<dbReference type="PROSITE" id="PS50110">
    <property type="entry name" value="RESPONSE_REGULATORY"/>
    <property type="match status" value="1"/>
</dbReference>
<dbReference type="Gene3D" id="2.40.50.1020">
    <property type="entry name" value="LytTr DNA-binding domain"/>
    <property type="match status" value="1"/>
</dbReference>
<reference evidence="5" key="1">
    <citation type="submission" date="2023-07" db="EMBL/GenBank/DDBJ databases">
        <authorList>
            <person name="Yue Y."/>
        </authorList>
    </citation>
    <scope>NUCLEOTIDE SEQUENCE [LARGE SCALE GENOMIC DNA]</scope>
    <source>
        <strain evidence="5">2Y89</strain>
    </source>
</reference>
<sequence>MKAVIIEDEKQAVTALREELNNNCPDVEVCGSATTVKDGYELISEVQPEIVFLDIQLKDGTGFDLLEQLNTKNFKVIFTTAYSKYAIKAIRISALDYLLKPIDSDELTEAVEKAKKIDLAKMQQQLNSLINNRSIDPLRQKIALQTTKGVFMYECSSILRIQSDGNYSKIFLEGDKKEVVAKTLKDFEEILQDSGFLRIHHSHLINLQHLQSYINKDGGYVVLNDKTTLPVSKRKKPMLLKVLSN</sequence>
<keyword evidence="5" id="KW-1185">Reference proteome</keyword>
<dbReference type="SMART" id="SM00850">
    <property type="entry name" value="LytTR"/>
    <property type="match status" value="1"/>
</dbReference>
<dbReference type="PROSITE" id="PS50930">
    <property type="entry name" value="HTH_LYTTR"/>
    <property type="match status" value="1"/>
</dbReference>
<dbReference type="PANTHER" id="PTHR37299:SF1">
    <property type="entry name" value="STAGE 0 SPORULATION PROTEIN A HOMOLOG"/>
    <property type="match status" value="1"/>
</dbReference>
<evidence type="ECO:0000313" key="5">
    <source>
        <dbReference type="Proteomes" id="UP001198402"/>
    </source>
</evidence>
<dbReference type="GO" id="GO:0003677">
    <property type="term" value="F:DNA binding"/>
    <property type="evidence" value="ECO:0007669"/>
    <property type="project" value="UniProtKB-KW"/>
</dbReference>
<dbReference type="InterPro" id="IPR011006">
    <property type="entry name" value="CheY-like_superfamily"/>
</dbReference>
<dbReference type="PANTHER" id="PTHR37299">
    <property type="entry name" value="TRANSCRIPTIONAL REGULATOR-RELATED"/>
    <property type="match status" value="1"/>
</dbReference>
<keyword evidence="1" id="KW-0597">Phosphoprotein</keyword>
<dbReference type="SMART" id="SM00448">
    <property type="entry name" value="REC"/>
    <property type="match status" value="1"/>
</dbReference>
<feature type="domain" description="Response regulatory" evidence="2">
    <location>
        <begin position="2"/>
        <end position="115"/>
    </location>
</feature>
<protein>
    <submittedName>
        <fullName evidence="4">LytTR family DNA-binding domain-containing protein</fullName>
    </submittedName>
</protein>
<name>A0ABS7Y0X9_9FLAO</name>
<evidence type="ECO:0000259" key="2">
    <source>
        <dbReference type="PROSITE" id="PS50110"/>
    </source>
</evidence>
<evidence type="ECO:0000259" key="3">
    <source>
        <dbReference type="PROSITE" id="PS50930"/>
    </source>
</evidence>
<dbReference type="RefSeq" id="WP_224478536.1">
    <property type="nucleotide sequence ID" value="NZ_JAIUJS010000004.1"/>
</dbReference>
<dbReference type="SUPFAM" id="SSF52172">
    <property type="entry name" value="CheY-like"/>
    <property type="match status" value="1"/>
</dbReference>
<dbReference type="InterPro" id="IPR046947">
    <property type="entry name" value="LytR-like"/>
</dbReference>
<dbReference type="Gene3D" id="3.40.50.2300">
    <property type="match status" value="1"/>
</dbReference>